<dbReference type="GO" id="GO:0005525">
    <property type="term" value="F:GTP binding"/>
    <property type="evidence" value="ECO:0007669"/>
    <property type="project" value="UniProtKB-UniRule"/>
</dbReference>
<dbReference type="NCBIfam" id="NF008955">
    <property type="entry name" value="PRK12297.1"/>
    <property type="match status" value="1"/>
</dbReference>
<feature type="domain" description="Obg" evidence="10">
    <location>
        <begin position="1"/>
        <end position="159"/>
    </location>
</feature>
<dbReference type="InterPro" id="IPR014100">
    <property type="entry name" value="GTP-bd_Obg/CgtA"/>
</dbReference>
<evidence type="ECO:0000259" key="10">
    <source>
        <dbReference type="PROSITE" id="PS51883"/>
    </source>
</evidence>
<dbReference type="OrthoDB" id="9807318at2"/>
<dbReference type="NCBIfam" id="TIGR02729">
    <property type="entry name" value="Obg_CgtA"/>
    <property type="match status" value="1"/>
</dbReference>
<evidence type="ECO:0000256" key="4">
    <source>
        <dbReference type="ARBA" id="ARBA00022741"/>
    </source>
</evidence>
<dbReference type="InterPro" id="IPR027417">
    <property type="entry name" value="P-loop_NTPase"/>
</dbReference>
<dbReference type="PROSITE" id="PS51257">
    <property type="entry name" value="PROKAR_LIPOPROTEIN"/>
    <property type="match status" value="1"/>
</dbReference>
<keyword evidence="12" id="KW-1185">Reference proteome</keyword>
<evidence type="ECO:0000313" key="11">
    <source>
        <dbReference type="EMBL" id="KCZ86038.1"/>
    </source>
</evidence>
<feature type="binding site" evidence="8">
    <location>
        <begin position="191"/>
        <end position="195"/>
    </location>
    <ligand>
        <name>GTP</name>
        <dbReference type="ChEBI" id="CHEBI:37565"/>
    </ligand>
</feature>
<comment type="caution">
    <text evidence="11">The sequence shown here is derived from an EMBL/GenBank/DDBJ whole genome shotgun (WGS) entry which is preliminary data.</text>
</comment>
<comment type="similarity">
    <text evidence="1 8">Belongs to the TRAFAC class OBG-HflX-like GTPase superfamily. OBG GTPase family.</text>
</comment>
<dbReference type="Gene3D" id="2.70.210.12">
    <property type="entry name" value="GTP1/OBG domain"/>
    <property type="match status" value="1"/>
</dbReference>
<dbReference type="CDD" id="cd01898">
    <property type="entry name" value="Obg"/>
    <property type="match status" value="1"/>
</dbReference>
<dbReference type="GO" id="GO:0043022">
    <property type="term" value="F:ribosome binding"/>
    <property type="evidence" value="ECO:0007669"/>
    <property type="project" value="UniProtKB-ARBA"/>
</dbReference>
<evidence type="ECO:0000256" key="3">
    <source>
        <dbReference type="ARBA" id="ARBA00022723"/>
    </source>
</evidence>
<dbReference type="InterPro" id="IPR006169">
    <property type="entry name" value="GTP1_OBG_dom"/>
</dbReference>
<evidence type="ECO:0000256" key="2">
    <source>
        <dbReference type="ARBA" id="ARBA00022490"/>
    </source>
</evidence>
<gene>
    <name evidence="8" type="primary">obg</name>
    <name evidence="11" type="ORF">HAD_10135</name>
</gene>
<dbReference type="EMBL" id="ARYH01000001">
    <property type="protein sequence ID" value="KCZ86038.1"/>
    <property type="molecule type" value="Genomic_DNA"/>
</dbReference>
<evidence type="ECO:0000256" key="6">
    <source>
        <dbReference type="ARBA" id="ARBA00022842"/>
    </source>
</evidence>
<evidence type="ECO:0000256" key="5">
    <source>
        <dbReference type="ARBA" id="ARBA00022801"/>
    </source>
</evidence>
<evidence type="ECO:0000256" key="7">
    <source>
        <dbReference type="ARBA" id="ARBA00023134"/>
    </source>
</evidence>
<dbReference type="FunFam" id="2.70.210.12:FF:000001">
    <property type="entry name" value="GTPase Obg"/>
    <property type="match status" value="1"/>
</dbReference>
<dbReference type="STRING" id="1280949.HAD_10135"/>
<dbReference type="SUPFAM" id="SSF82051">
    <property type="entry name" value="Obg GTP-binding protein N-terminal domain"/>
    <property type="match status" value="1"/>
</dbReference>
<comment type="subunit">
    <text evidence="8">Monomer.</text>
</comment>
<feature type="binding site" evidence="8">
    <location>
        <position position="193"/>
    </location>
    <ligand>
        <name>Mg(2+)</name>
        <dbReference type="ChEBI" id="CHEBI:18420"/>
    </ligand>
</feature>
<feature type="binding site" evidence="8">
    <location>
        <begin position="280"/>
        <end position="283"/>
    </location>
    <ligand>
        <name>GTP</name>
        <dbReference type="ChEBI" id="CHEBI:37565"/>
    </ligand>
</feature>
<evidence type="ECO:0000313" key="12">
    <source>
        <dbReference type="Proteomes" id="UP000027446"/>
    </source>
</evidence>
<feature type="domain" description="OBG-type G" evidence="9">
    <location>
        <begin position="160"/>
        <end position="328"/>
    </location>
</feature>
<dbReference type="GO" id="GO:0005737">
    <property type="term" value="C:cytoplasm"/>
    <property type="evidence" value="ECO:0007669"/>
    <property type="project" value="UniProtKB-SubCell"/>
</dbReference>
<dbReference type="EC" id="3.6.5.-" evidence="8"/>
<dbReference type="RefSeq" id="WP_035570878.1">
    <property type="nucleotide sequence ID" value="NZ_ARYH01000001.1"/>
</dbReference>
<protein>
    <recommendedName>
        <fullName evidence="8">GTPase Obg</fullName>
        <ecNumber evidence="8">3.6.5.-</ecNumber>
    </recommendedName>
    <alternativeName>
        <fullName evidence="8">GTP-binding protein Obg</fullName>
    </alternativeName>
</protein>
<comment type="subcellular location">
    <subcellularLocation>
        <location evidence="8">Cytoplasm</location>
    </subcellularLocation>
</comment>
<dbReference type="PROSITE" id="PS00905">
    <property type="entry name" value="GTP1_OBG"/>
    <property type="match status" value="1"/>
</dbReference>
<dbReference type="PROSITE" id="PS51883">
    <property type="entry name" value="OBG"/>
    <property type="match status" value="1"/>
</dbReference>
<feature type="binding site" evidence="8">
    <location>
        <position position="173"/>
    </location>
    <ligand>
        <name>Mg(2+)</name>
        <dbReference type="ChEBI" id="CHEBI:18420"/>
    </ligand>
</feature>
<dbReference type="PATRIC" id="fig|1280949.3.peg.2074"/>
<dbReference type="GO" id="GO:0042254">
    <property type="term" value="P:ribosome biogenesis"/>
    <property type="evidence" value="ECO:0007669"/>
    <property type="project" value="UniProtKB-UniRule"/>
</dbReference>
<dbReference type="InterPro" id="IPR045086">
    <property type="entry name" value="OBG_GTPase"/>
</dbReference>
<dbReference type="GO" id="GO:0003924">
    <property type="term" value="F:GTPase activity"/>
    <property type="evidence" value="ECO:0007669"/>
    <property type="project" value="UniProtKB-UniRule"/>
</dbReference>
<dbReference type="PANTHER" id="PTHR11702:SF31">
    <property type="entry name" value="MITOCHONDRIAL RIBOSOME-ASSOCIATED GTPASE 2"/>
    <property type="match status" value="1"/>
</dbReference>
<sequence>MKFLDQAKVYIQSGTGGAGCVSFRREKYIEYGGPDGGDGGRGGDVWAEAVEGLNTLIDYRYRQHHKAKRGGHGMGKQRTGAKGDDVVLKLPVGTQIFEEDQETLIADLTEVGQRVLLAQGGNGGWGNMRFKSSTNQAPRRANPGEEGEEAWIWLRLKLIADAGLIGLPNAGKSTFLSTVTAAHPKIADYPFTTLHPGLGVVDLGPGTRFVLADIPGLIEGAADGAGLGHRFLGHVERCKVLLHLIDCTQDDVAGAYRTIRGELEAYDDELAERPEIVCLNKIDALTPELVEEQAKQLATVYDGKPLLISGVTGQGVKPALYEVARHLGIQAELEAEANPDTDDSWTPL</sequence>
<keyword evidence="4 8" id="KW-0547">Nucleotide-binding</keyword>
<keyword evidence="3 8" id="KW-0479">Metal-binding</keyword>
<accession>A0A069E7E5</accession>
<evidence type="ECO:0000256" key="8">
    <source>
        <dbReference type="HAMAP-Rule" id="MF_01454"/>
    </source>
</evidence>
<feature type="binding site" evidence="8">
    <location>
        <begin position="166"/>
        <end position="173"/>
    </location>
    <ligand>
        <name>GTP</name>
        <dbReference type="ChEBI" id="CHEBI:37565"/>
    </ligand>
</feature>
<dbReference type="Proteomes" id="UP000027446">
    <property type="component" value="Unassembled WGS sequence"/>
</dbReference>
<dbReference type="InterPro" id="IPR006074">
    <property type="entry name" value="GTP1-OBG_CS"/>
</dbReference>
<dbReference type="eggNOG" id="COG0536">
    <property type="taxonomic scope" value="Bacteria"/>
</dbReference>
<keyword evidence="7 8" id="KW-0342">GTP-binding</keyword>
<dbReference type="InterPro" id="IPR036726">
    <property type="entry name" value="GTP1_OBG_dom_sf"/>
</dbReference>
<evidence type="ECO:0000256" key="1">
    <source>
        <dbReference type="ARBA" id="ARBA00007699"/>
    </source>
</evidence>
<reference evidence="11 12" key="1">
    <citation type="journal article" date="2014" name="Antonie Van Leeuwenhoek">
        <title>Hyphomonas beringensis sp. nov. and Hyphomonas chukchiensis sp. nov., isolated from surface seawater of the Bering Sea and Chukchi Sea.</title>
        <authorList>
            <person name="Li C."/>
            <person name="Lai Q."/>
            <person name="Li G."/>
            <person name="Dong C."/>
            <person name="Wang J."/>
            <person name="Liao Y."/>
            <person name="Shao Z."/>
        </authorList>
    </citation>
    <scope>NUCLEOTIDE SEQUENCE [LARGE SCALE GENOMIC DNA]</scope>
    <source>
        <strain evidence="11 12">MHS-3</strain>
    </source>
</reference>
<dbReference type="PRINTS" id="PR00326">
    <property type="entry name" value="GTP1OBG"/>
</dbReference>
<comment type="function">
    <text evidence="8">An essential GTPase which binds GTP, GDP and possibly (p)ppGpp with moderate affinity, with high nucleotide exchange rates and a fairly low GTP hydrolysis rate. Plays a role in control of the cell cycle, stress response, ribosome biogenesis and in those bacteria that undergo differentiation, in morphogenesis control.</text>
</comment>
<dbReference type="InterPro" id="IPR031167">
    <property type="entry name" value="G_OBG"/>
</dbReference>
<comment type="cofactor">
    <cofactor evidence="8">
        <name>Mg(2+)</name>
        <dbReference type="ChEBI" id="CHEBI:18420"/>
    </cofactor>
</comment>
<dbReference type="AlphaFoldDB" id="A0A069E7E5"/>
<evidence type="ECO:0000259" key="9">
    <source>
        <dbReference type="PROSITE" id="PS51710"/>
    </source>
</evidence>
<dbReference type="InterPro" id="IPR006073">
    <property type="entry name" value="GTP-bd"/>
</dbReference>
<proteinExistence type="inferred from homology"/>
<dbReference type="NCBIfam" id="NF008956">
    <property type="entry name" value="PRK12299.1"/>
    <property type="match status" value="1"/>
</dbReference>
<feature type="binding site" evidence="8">
    <location>
        <begin position="309"/>
        <end position="311"/>
    </location>
    <ligand>
        <name>GTP</name>
        <dbReference type="ChEBI" id="CHEBI:37565"/>
    </ligand>
</feature>
<dbReference type="GO" id="GO:0000287">
    <property type="term" value="F:magnesium ion binding"/>
    <property type="evidence" value="ECO:0007669"/>
    <property type="project" value="InterPro"/>
</dbReference>
<dbReference type="PROSITE" id="PS51710">
    <property type="entry name" value="G_OBG"/>
    <property type="match status" value="1"/>
</dbReference>
<dbReference type="SUPFAM" id="SSF52540">
    <property type="entry name" value="P-loop containing nucleoside triphosphate hydrolases"/>
    <property type="match status" value="1"/>
</dbReference>
<name>A0A069E7E5_9PROT</name>
<dbReference type="Pfam" id="PF01018">
    <property type="entry name" value="GTP1_OBG"/>
    <property type="match status" value="1"/>
</dbReference>
<keyword evidence="2 8" id="KW-0963">Cytoplasm</keyword>
<keyword evidence="5 8" id="KW-0378">Hydrolase</keyword>
<feature type="binding site" evidence="8">
    <location>
        <begin position="213"/>
        <end position="216"/>
    </location>
    <ligand>
        <name>GTP</name>
        <dbReference type="ChEBI" id="CHEBI:37565"/>
    </ligand>
</feature>
<dbReference type="Pfam" id="PF01926">
    <property type="entry name" value="MMR_HSR1"/>
    <property type="match status" value="1"/>
</dbReference>
<dbReference type="Gene3D" id="3.40.50.300">
    <property type="entry name" value="P-loop containing nucleotide triphosphate hydrolases"/>
    <property type="match status" value="1"/>
</dbReference>
<keyword evidence="6 8" id="KW-0460">Magnesium</keyword>
<dbReference type="HAMAP" id="MF_01454">
    <property type="entry name" value="GTPase_Obg"/>
    <property type="match status" value="1"/>
</dbReference>
<dbReference type="PIRSF" id="PIRSF002401">
    <property type="entry name" value="GTP_bd_Obg/CgtA"/>
    <property type="match status" value="1"/>
</dbReference>
<dbReference type="PANTHER" id="PTHR11702">
    <property type="entry name" value="DEVELOPMENTALLY REGULATED GTP-BINDING PROTEIN-RELATED"/>
    <property type="match status" value="1"/>
</dbReference>
<organism evidence="11 12">
    <name type="scientific">Hyphomonas adhaerens MHS-3</name>
    <dbReference type="NCBI Taxonomy" id="1280949"/>
    <lineage>
        <taxon>Bacteria</taxon>
        <taxon>Pseudomonadati</taxon>
        <taxon>Pseudomonadota</taxon>
        <taxon>Alphaproteobacteria</taxon>
        <taxon>Hyphomonadales</taxon>
        <taxon>Hyphomonadaceae</taxon>
        <taxon>Hyphomonas</taxon>
    </lineage>
</organism>